<protein>
    <submittedName>
        <fullName evidence="1">Uncharacterized protein</fullName>
    </submittedName>
</protein>
<evidence type="ECO:0000313" key="2">
    <source>
        <dbReference type="Proteomes" id="UP000507470"/>
    </source>
</evidence>
<organism evidence="1 2">
    <name type="scientific">Mytilus coruscus</name>
    <name type="common">Sea mussel</name>
    <dbReference type="NCBI Taxonomy" id="42192"/>
    <lineage>
        <taxon>Eukaryota</taxon>
        <taxon>Metazoa</taxon>
        <taxon>Spiralia</taxon>
        <taxon>Lophotrochozoa</taxon>
        <taxon>Mollusca</taxon>
        <taxon>Bivalvia</taxon>
        <taxon>Autobranchia</taxon>
        <taxon>Pteriomorphia</taxon>
        <taxon>Mytilida</taxon>
        <taxon>Mytiloidea</taxon>
        <taxon>Mytilidae</taxon>
        <taxon>Mytilinae</taxon>
        <taxon>Mytilus</taxon>
    </lineage>
</organism>
<gene>
    <name evidence="1" type="ORF">MCOR_12595</name>
</gene>
<sequence length="219" mass="24749">MSSSSINHELNDTSTFDSFSFSDSEVLLNLSNKRKQCKHQKIPQNEEVTTDFQFDRFGDEGNAIRVPCDVKFGTSVSIRLMWIESFKEVMSDNFIVTEKLFKSRIQLQCMYKGNTGATFESTPFYTNGTKFVQGKHTCTEWRDTLSSELKLASQTIKGLHDEIEILSEQSPTDTIYEKTVLRVQTPKQTLKSSNRAGFNSGILSSLAPIVEQSSITVDK</sequence>
<dbReference type="Proteomes" id="UP000507470">
    <property type="component" value="Unassembled WGS sequence"/>
</dbReference>
<proteinExistence type="predicted"/>
<name>A0A6J8B1W8_MYTCO</name>
<dbReference type="EMBL" id="CACVKT020002154">
    <property type="protein sequence ID" value="CAC5375656.1"/>
    <property type="molecule type" value="Genomic_DNA"/>
</dbReference>
<keyword evidence="2" id="KW-1185">Reference proteome</keyword>
<reference evidence="1 2" key="1">
    <citation type="submission" date="2020-06" db="EMBL/GenBank/DDBJ databases">
        <authorList>
            <person name="Li R."/>
            <person name="Bekaert M."/>
        </authorList>
    </citation>
    <scope>NUCLEOTIDE SEQUENCE [LARGE SCALE GENOMIC DNA]</scope>
    <source>
        <strain evidence="2">wild</strain>
    </source>
</reference>
<evidence type="ECO:0000313" key="1">
    <source>
        <dbReference type="EMBL" id="CAC5375656.1"/>
    </source>
</evidence>
<dbReference type="AlphaFoldDB" id="A0A6J8B1W8"/>
<accession>A0A6J8B1W8</accession>